<keyword evidence="3" id="KW-1185">Reference proteome</keyword>
<comment type="caution">
    <text evidence="2">The sequence shown here is derived from an EMBL/GenBank/DDBJ whole genome shotgun (WGS) entry which is preliminary data.</text>
</comment>
<gene>
    <name evidence="2" type="ORF">FRZ03_04860</name>
</gene>
<proteinExistence type="predicted"/>
<dbReference type="RefSeq" id="WP_146463885.1">
    <property type="nucleotide sequence ID" value="NZ_VOGW01000029.1"/>
</dbReference>
<feature type="domain" description="Fe/B12 periplasmic-binding" evidence="1">
    <location>
        <begin position="2"/>
        <end position="290"/>
    </location>
</feature>
<accession>A0A5C6JZC4</accession>
<dbReference type="AlphaFoldDB" id="A0A5C6JZC4"/>
<dbReference type="CDD" id="cd01144">
    <property type="entry name" value="BtuF"/>
    <property type="match status" value="1"/>
</dbReference>
<dbReference type="PANTHER" id="PTHR42860">
    <property type="entry name" value="VITAMIN B12-BINDING PROTEIN"/>
    <property type="match status" value="1"/>
</dbReference>
<evidence type="ECO:0000259" key="1">
    <source>
        <dbReference type="PROSITE" id="PS50983"/>
    </source>
</evidence>
<dbReference type="PROSITE" id="PS50983">
    <property type="entry name" value="FE_B12_PBP"/>
    <property type="match status" value="1"/>
</dbReference>
<organism evidence="2 3">
    <name type="scientific">Streptomyces misionensis</name>
    <dbReference type="NCBI Taxonomy" id="67331"/>
    <lineage>
        <taxon>Bacteria</taxon>
        <taxon>Bacillati</taxon>
        <taxon>Actinomycetota</taxon>
        <taxon>Actinomycetes</taxon>
        <taxon>Kitasatosporales</taxon>
        <taxon>Streptomycetaceae</taxon>
        <taxon>Streptomyces</taxon>
    </lineage>
</organism>
<evidence type="ECO:0000313" key="2">
    <source>
        <dbReference type="EMBL" id="TWV56227.1"/>
    </source>
</evidence>
<dbReference type="EMBL" id="VOGW01000029">
    <property type="protein sequence ID" value="TWV56227.1"/>
    <property type="molecule type" value="Genomic_DNA"/>
</dbReference>
<dbReference type="InterPro" id="IPR051030">
    <property type="entry name" value="Vitamin_B12-ABC_binding"/>
</dbReference>
<dbReference type="Gene3D" id="3.40.50.1980">
    <property type="entry name" value="Nitrogenase molybdenum iron protein domain"/>
    <property type="match status" value="2"/>
</dbReference>
<dbReference type="Pfam" id="PF01497">
    <property type="entry name" value="Peripla_BP_2"/>
    <property type="match status" value="1"/>
</dbReference>
<sequence>MRIVSLLPAATDIVAELGLSDQLVGRTHECDWPPREVAPVPVVTGADLDQDALSSREISDAVGGSAHSGSSLYTLDTEALAALRPDVVLTQDLCDVCAVSYEKVSRAVRLLDADTRVLSLEPRTLDDVLDCLVTVGELLGVRERAERKRAALLARLDRVREAVAGRPRPRVVAIEWLDPLWPAGHWVPEQTTAAGGEPLLAAPGEHTKPMTWEAVRAAQPDVVLVLPCGFPPERTLREAALLTGLPGWSDLPAVRSGRVWVLDGPSYFNRPGPRVVRGAEVLAHALHSVRTGEEVAPAEARPFPGR</sequence>
<dbReference type="InterPro" id="IPR002491">
    <property type="entry name" value="ABC_transptr_periplasmic_BD"/>
</dbReference>
<name>A0A5C6JZC4_9ACTN</name>
<protein>
    <submittedName>
        <fullName evidence="2">Cobalamin-binding protein</fullName>
    </submittedName>
</protein>
<dbReference type="SUPFAM" id="SSF53807">
    <property type="entry name" value="Helical backbone' metal receptor"/>
    <property type="match status" value="1"/>
</dbReference>
<dbReference type="Proteomes" id="UP000320481">
    <property type="component" value="Unassembled WGS sequence"/>
</dbReference>
<reference evidence="2" key="1">
    <citation type="journal article" date="2019" name="Microbiol. Resour. Announc.">
        <title>Draft Genomic Sequences of Streptomyces misionensis and Streptomyces albidoflavus, bacteria applied for phytopathogen biocontrol.</title>
        <authorList>
            <person name="Pylro V."/>
            <person name="Dias A."/>
            <person name="Andreote F."/>
            <person name="Varani A."/>
            <person name="Andreote C."/>
            <person name="Bernardo E."/>
            <person name="Martins T."/>
        </authorList>
    </citation>
    <scope>NUCLEOTIDE SEQUENCE [LARGE SCALE GENOMIC DNA]</scope>
    <source>
        <strain evidence="2">66</strain>
    </source>
</reference>
<dbReference type="PANTHER" id="PTHR42860:SF1">
    <property type="entry name" value="VITAMIN B12-BINDING PROTEIN"/>
    <property type="match status" value="1"/>
</dbReference>
<evidence type="ECO:0000313" key="3">
    <source>
        <dbReference type="Proteomes" id="UP000320481"/>
    </source>
</evidence>